<keyword evidence="6" id="KW-0406">Ion transport</keyword>
<reference evidence="12" key="2">
    <citation type="submission" date="2020-09" db="EMBL/GenBank/DDBJ databases">
        <authorList>
            <person name="Sun Q."/>
            <person name="Kim S."/>
        </authorList>
    </citation>
    <scope>NUCLEOTIDE SEQUENCE</scope>
    <source>
        <strain evidence="12">KCTC 22169</strain>
    </source>
</reference>
<dbReference type="GO" id="GO:0006826">
    <property type="term" value="P:iron ion transport"/>
    <property type="evidence" value="ECO:0007669"/>
    <property type="project" value="UniProtKB-KW"/>
</dbReference>
<dbReference type="GO" id="GO:0016020">
    <property type="term" value="C:membrane"/>
    <property type="evidence" value="ECO:0007669"/>
    <property type="project" value="UniProtKB-SubCell"/>
</dbReference>
<dbReference type="PANTHER" id="PTHR43840">
    <property type="entry name" value="MITOCHONDRIAL METAL TRANSPORTER 1-RELATED"/>
    <property type="match status" value="1"/>
</dbReference>
<organism evidence="12 13">
    <name type="scientific">Saccharospirillum salsuginis</name>
    <dbReference type="NCBI Taxonomy" id="418750"/>
    <lineage>
        <taxon>Bacteria</taxon>
        <taxon>Pseudomonadati</taxon>
        <taxon>Pseudomonadota</taxon>
        <taxon>Gammaproteobacteria</taxon>
        <taxon>Oceanospirillales</taxon>
        <taxon>Saccharospirillaceae</taxon>
        <taxon>Saccharospirillum</taxon>
    </lineage>
</organism>
<dbReference type="InterPro" id="IPR058533">
    <property type="entry name" value="Cation_efflux_TM"/>
</dbReference>
<evidence type="ECO:0000313" key="12">
    <source>
        <dbReference type="EMBL" id="GGX50993.1"/>
    </source>
</evidence>
<keyword evidence="4" id="KW-0410">Iron transport</keyword>
<keyword evidence="3" id="KW-0813">Transport</keyword>
<evidence type="ECO:0000259" key="10">
    <source>
        <dbReference type="Pfam" id="PF01545"/>
    </source>
</evidence>
<keyword evidence="7 9" id="KW-1133">Transmembrane helix</keyword>
<comment type="similarity">
    <text evidence="2">Belongs to the cation diffusion facilitator (CDF) transporter (TC 2.A.4) family. FieF subfamily.</text>
</comment>
<dbReference type="Gene3D" id="1.20.1510.10">
    <property type="entry name" value="Cation efflux protein transmembrane domain"/>
    <property type="match status" value="1"/>
</dbReference>
<dbReference type="GO" id="GO:0006829">
    <property type="term" value="P:zinc ion transport"/>
    <property type="evidence" value="ECO:0007669"/>
    <property type="project" value="UniProtKB-KW"/>
</dbReference>
<dbReference type="InterPro" id="IPR027469">
    <property type="entry name" value="Cation_efflux_TMD_sf"/>
</dbReference>
<dbReference type="GO" id="GO:0008324">
    <property type="term" value="F:monoatomic cation transmembrane transporter activity"/>
    <property type="evidence" value="ECO:0007669"/>
    <property type="project" value="InterPro"/>
</dbReference>
<feature type="transmembrane region" description="Helical" evidence="9">
    <location>
        <begin position="24"/>
        <end position="44"/>
    </location>
</feature>
<dbReference type="Pfam" id="PF01545">
    <property type="entry name" value="Cation_efflux"/>
    <property type="match status" value="1"/>
</dbReference>
<comment type="caution">
    <text evidence="12">The sequence shown here is derived from an EMBL/GenBank/DDBJ whole genome shotgun (WGS) entry which is preliminary data.</text>
</comment>
<dbReference type="InterPro" id="IPR050291">
    <property type="entry name" value="CDF_Transporter"/>
</dbReference>
<sequence>MSEVDRTVRLSDAERRRIIDRTNWVCVVVDAISFIIKLVVGLMAKSPALIADAMHSLSDLAADVPIILLAKISHQDADDDHPYGHARFETLGTVMLGGLLLAVAIGIAFESVQLLFSDQRPLPSIAALITVLIALALKEGLFHYAMHNARKTRSPLLEANAWHSRSDSLSSLVVLVGIVATLLGYPLIEILAAIAVAGLIGRMGVKLAWEAIQELVDRGVDPDRQRDYQDALGSVPGVKDVHMLRTRMMGRDVIVDAHVQVGGYLSVSEGHQINEWALKTLKDRFEEISDVTLHIDHEDDERDHESRPLAPLRPTIEGLLHERGIDDYDRLIIHYRQQQAELELRFADADSLRNAAPVCKAVVEEVPWIRQVVLTEAGQAFRRD</sequence>
<dbReference type="Gene3D" id="3.30.70.1350">
    <property type="entry name" value="Cation efflux protein, cytoplasmic domain"/>
    <property type="match status" value="1"/>
</dbReference>
<evidence type="ECO:0000313" key="13">
    <source>
        <dbReference type="Proteomes" id="UP000626148"/>
    </source>
</evidence>
<keyword evidence="6" id="KW-0864">Zinc transport</keyword>
<evidence type="ECO:0000256" key="8">
    <source>
        <dbReference type="ARBA" id="ARBA00023136"/>
    </source>
</evidence>
<protein>
    <submittedName>
        <fullName evidence="12">Cation diffusion facilitator transporter</fullName>
    </submittedName>
</protein>
<feature type="transmembrane region" description="Helical" evidence="9">
    <location>
        <begin position="90"/>
        <end position="109"/>
    </location>
</feature>
<dbReference type="EMBL" id="BMXR01000004">
    <property type="protein sequence ID" value="GGX50993.1"/>
    <property type="molecule type" value="Genomic_DNA"/>
</dbReference>
<evidence type="ECO:0000259" key="11">
    <source>
        <dbReference type="Pfam" id="PF16916"/>
    </source>
</evidence>
<feature type="domain" description="Cation efflux protein transmembrane" evidence="10">
    <location>
        <begin position="25"/>
        <end position="216"/>
    </location>
</feature>
<feature type="transmembrane region" description="Helical" evidence="9">
    <location>
        <begin position="121"/>
        <end position="137"/>
    </location>
</feature>
<accession>A0A918K5G3</accession>
<evidence type="ECO:0000256" key="4">
    <source>
        <dbReference type="ARBA" id="ARBA00022496"/>
    </source>
</evidence>
<dbReference type="SUPFAM" id="SSF160240">
    <property type="entry name" value="Cation efflux protein cytoplasmic domain-like"/>
    <property type="match status" value="1"/>
</dbReference>
<proteinExistence type="inferred from homology"/>
<dbReference type="RefSeq" id="WP_189608193.1">
    <property type="nucleotide sequence ID" value="NZ_BMXR01000004.1"/>
</dbReference>
<evidence type="ECO:0000256" key="3">
    <source>
        <dbReference type="ARBA" id="ARBA00022448"/>
    </source>
</evidence>
<comment type="subcellular location">
    <subcellularLocation>
        <location evidence="1">Membrane</location>
        <topology evidence="1">Multi-pass membrane protein</topology>
    </subcellularLocation>
</comment>
<dbReference type="NCBIfam" id="TIGR01297">
    <property type="entry name" value="CDF"/>
    <property type="match status" value="1"/>
</dbReference>
<name>A0A918K5G3_9GAMM</name>
<keyword evidence="6" id="KW-0862">Zinc</keyword>
<dbReference type="InterPro" id="IPR027470">
    <property type="entry name" value="Cation_efflux_CTD"/>
</dbReference>
<evidence type="ECO:0000256" key="6">
    <source>
        <dbReference type="ARBA" id="ARBA00022906"/>
    </source>
</evidence>
<keyword evidence="4" id="KW-0408">Iron</keyword>
<dbReference type="PANTHER" id="PTHR43840:SF15">
    <property type="entry name" value="MITOCHONDRIAL METAL TRANSPORTER 1-RELATED"/>
    <property type="match status" value="1"/>
</dbReference>
<keyword evidence="8 9" id="KW-0472">Membrane</keyword>
<dbReference type="Proteomes" id="UP000626148">
    <property type="component" value="Unassembled WGS sequence"/>
</dbReference>
<dbReference type="AlphaFoldDB" id="A0A918K5G3"/>
<evidence type="ECO:0000256" key="5">
    <source>
        <dbReference type="ARBA" id="ARBA00022692"/>
    </source>
</evidence>
<gene>
    <name evidence="12" type="primary">czcD.2</name>
    <name evidence="12" type="ORF">GCM10007392_17760</name>
</gene>
<evidence type="ECO:0000256" key="1">
    <source>
        <dbReference type="ARBA" id="ARBA00004141"/>
    </source>
</evidence>
<evidence type="ECO:0000256" key="7">
    <source>
        <dbReference type="ARBA" id="ARBA00022989"/>
    </source>
</evidence>
<keyword evidence="13" id="KW-1185">Reference proteome</keyword>
<evidence type="ECO:0000256" key="9">
    <source>
        <dbReference type="SAM" id="Phobius"/>
    </source>
</evidence>
<reference evidence="12" key="1">
    <citation type="journal article" date="2014" name="Int. J. Syst. Evol. Microbiol.">
        <title>Complete genome sequence of Corynebacterium casei LMG S-19264T (=DSM 44701T), isolated from a smear-ripened cheese.</title>
        <authorList>
            <consortium name="US DOE Joint Genome Institute (JGI-PGF)"/>
            <person name="Walter F."/>
            <person name="Albersmeier A."/>
            <person name="Kalinowski J."/>
            <person name="Ruckert C."/>
        </authorList>
    </citation>
    <scope>NUCLEOTIDE SEQUENCE</scope>
    <source>
        <strain evidence="12">KCTC 22169</strain>
    </source>
</reference>
<dbReference type="SUPFAM" id="SSF161111">
    <property type="entry name" value="Cation efflux protein transmembrane domain-like"/>
    <property type="match status" value="1"/>
</dbReference>
<keyword evidence="5 9" id="KW-0812">Transmembrane</keyword>
<feature type="transmembrane region" description="Helical" evidence="9">
    <location>
        <begin position="172"/>
        <end position="200"/>
    </location>
</feature>
<dbReference type="InterPro" id="IPR002524">
    <property type="entry name" value="Cation_efflux"/>
</dbReference>
<dbReference type="Pfam" id="PF16916">
    <property type="entry name" value="ZT_dimer"/>
    <property type="match status" value="1"/>
</dbReference>
<dbReference type="FunFam" id="1.20.1510.10:FF:000006">
    <property type="entry name" value="Divalent cation efflux transporter"/>
    <property type="match status" value="1"/>
</dbReference>
<feature type="domain" description="Cation efflux protein cytoplasmic" evidence="11">
    <location>
        <begin position="222"/>
        <end position="297"/>
    </location>
</feature>
<evidence type="ECO:0000256" key="2">
    <source>
        <dbReference type="ARBA" id="ARBA00010212"/>
    </source>
</evidence>
<dbReference type="InterPro" id="IPR036837">
    <property type="entry name" value="Cation_efflux_CTD_sf"/>
</dbReference>